<dbReference type="AlphaFoldDB" id="A0AA34RCW8"/>
<evidence type="ECO:0000313" key="5">
    <source>
        <dbReference type="Proteomes" id="UP000008305"/>
    </source>
</evidence>
<dbReference type="EMBL" id="CP002608">
    <property type="protein sequence ID" value="AEB41452.1"/>
    <property type="molecule type" value="Genomic_DNA"/>
</dbReference>
<dbReference type="HAMAP" id="MF_00386">
    <property type="entry name" value="UPF0161_YidD"/>
    <property type="match status" value="1"/>
</dbReference>
<keyword evidence="2" id="KW-1003">Cell membrane</keyword>
<dbReference type="SMART" id="SM01234">
    <property type="entry name" value="Haemolytic"/>
    <property type="match status" value="1"/>
</dbReference>
<comment type="subcellular location">
    <subcellularLocation>
        <location evidence="2">Cell inner membrane</location>
        <topology evidence="2">Peripheral membrane protein</topology>
        <orientation evidence="2">Cytoplasmic side</orientation>
    </subcellularLocation>
</comment>
<protein>
    <recommendedName>
        <fullName evidence="2">Putative membrane protein insertion efficiency factor</fullName>
    </recommendedName>
</protein>
<dbReference type="InterPro" id="IPR002696">
    <property type="entry name" value="Membr_insert_effic_factor_YidD"/>
</dbReference>
<evidence type="ECO:0000256" key="2">
    <source>
        <dbReference type="HAMAP-Rule" id="MF_00386"/>
    </source>
</evidence>
<comment type="similarity">
    <text evidence="2">Belongs to the UPF0161 family.</text>
</comment>
<name>A0AA34RCW8_CHLPE</name>
<keyword evidence="2" id="KW-0472">Membrane</keyword>
<dbReference type="Pfam" id="PF01809">
    <property type="entry name" value="YidD"/>
    <property type="match status" value="1"/>
</dbReference>
<feature type="compositionally biased region" description="Low complexity" evidence="3">
    <location>
        <begin position="91"/>
        <end position="108"/>
    </location>
</feature>
<feature type="region of interest" description="Disordered" evidence="3">
    <location>
        <begin position="89"/>
        <end position="108"/>
    </location>
</feature>
<evidence type="ECO:0000313" key="4">
    <source>
        <dbReference type="EMBL" id="AEB41452.1"/>
    </source>
</evidence>
<keyword evidence="1 2" id="KW-0997">Cell inner membrane</keyword>
<proteinExistence type="inferred from homology"/>
<reference evidence="4 5" key="1">
    <citation type="journal article" date="2011" name="J. Bacteriol.">
        <title>Genome sequence of the obligate intracellular animal pathogen Chlamydia pecorum E58.</title>
        <authorList>
            <person name="Mojica S."/>
            <person name="Huot Creasy H."/>
            <person name="Daugherty S."/>
            <person name="Read T.D."/>
            <person name="Kim T."/>
            <person name="Kaltenboeck B."/>
            <person name="Bavoil P."/>
            <person name="Myers G.S."/>
        </authorList>
    </citation>
    <scope>NUCLEOTIDE SEQUENCE [LARGE SCALE GENOMIC DNA]</scope>
    <source>
        <strain evidence="4 5">E58</strain>
    </source>
</reference>
<dbReference type="GO" id="GO:0005886">
    <property type="term" value="C:plasma membrane"/>
    <property type="evidence" value="ECO:0007669"/>
    <property type="project" value="UniProtKB-SubCell"/>
</dbReference>
<dbReference type="KEGG" id="cpm:G5S_0461"/>
<dbReference type="Proteomes" id="UP000008305">
    <property type="component" value="Chromosome"/>
</dbReference>
<gene>
    <name evidence="4" type="ordered locus">G5S_0461</name>
</gene>
<dbReference type="PANTHER" id="PTHR33383:SF1">
    <property type="entry name" value="MEMBRANE PROTEIN INSERTION EFFICIENCY FACTOR-RELATED"/>
    <property type="match status" value="1"/>
</dbReference>
<keyword evidence="5" id="KW-1185">Reference proteome</keyword>
<evidence type="ECO:0000256" key="3">
    <source>
        <dbReference type="SAM" id="MobiDB-lite"/>
    </source>
</evidence>
<organism evidence="4 5">
    <name type="scientific">Chlamydia pecorum (strain ATCC VR-628 / DSM 29919 / E58)</name>
    <name type="common">Chlamydophila pecorum</name>
    <dbReference type="NCBI Taxonomy" id="331635"/>
    <lineage>
        <taxon>Bacteria</taxon>
        <taxon>Pseudomonadati</taxon>
        <taxon>Chlamydiota</taxon>
        <taxon>Chlamydiia</taxon>
        <taxon>Chlamydiales</taxon>
        <taxon>Chlamydiaceae</taxon>
        <taxon>Chlamydia/Chlamydophila group</taxon>
        <taxon>Chlamydia</taxon>
    </lineage>
</organism>
<sequence>MFSMCFKLRKALLYCALSLIRVYQWTVSPLLGNSCRFFPSCSHYALQALHTHGLLYGLWLTLKRLGKCAPWHPGGIDLVPMTTLEEALEPSQATSDDVTADSSASTPQ</sequence>
<accession>A0AA34RCW8</accession>
<dbReference type="NCBIfam" id="TIGR00278">
    <property type="entry name" value="membrane protein insertion efficiency factor YidD"/>
    <property type="match status" value="1"/>
</dbReference>
<comment type="function">
    <text evidence="2">Could be involved in insertion of integral membrane proteins into the membrane.</text>
</comment>
<evidence type="ECO:0000256" key="1">
    <source>
        <dbReference type="ARBA" id="ARBA00022519"/>
    </source>
</evidence>
<dbReference type="PANTHER" id="PTHR33383">
    <property type="entry name" value="MEMBRANE PROTEIN INSERTION EFFICIENCY FACTOR-RELATED"/>
    <property type="match status" value="1"/>
</dbReference>